<dbReference type="SUPFAM" id="SSF48452">
    <property type="entry name" value="TPR-like"/>
    <property type="match status" value="3"/>
</dbReference>
<dbReference type="GO" id="GO:0030991">
    <property type="term" value="C:intraciliary transport particle A"/>
    <property type="evidence" value="ECO:0007669"/>
    <property type="project" value="TreeGrafter"/>
</dbReference>
<dbReference type="InterPro" id="IPR056836">
    <property type="entry name" value="ARM_TT21_4th"/>
</dbReference>
<dbReference type="Proteomes" id="UP000759131">
    <property type="component" value="Unassembled WGS sequence"/>
</dbReference>
<evidence type="ECO:0000259" key="6">
    <source>
        <dbReference type="Pfam" id="PF25064"/>
    </source>
</evidence>
<accession>A0A7R9KUI5</accession>
<keyword evidence="3 4" id="KW-0802">TPR repeat</keyword>
<dbReference type="EMBL" id="CAJPIZ010007204">
    <property type="protein sequence ID" value="CAG2110124.1"/>
    <property type="molecule type" value="Genomic_DNA"/>
</dbReference>
<dbReference type="SMART" id="SM00028">
    <property type="entry name" value="TPR"/>
    <property type="match status" value="10"/>
</dbReference>
<evidence type="ECO:0000313" key="9">
    <source>
        <dbReference type="Proteomes" id="UP000759131"/>
    </source>
</evidence>
<dbReference type="Pfam" id="PF13174">
    <property type="entry name" value="TPR_6"/>
    <property type="match status" value="1"/>
</dbReference>
<reference evidence="8" key="1">
    <citation type="submission" date="2020-11" db="EMBL/GenBank/DDBJ databases">
        <authorList>
            <person name="Tran Van P."/>
        </authorList>
    </citation>
    <scope>NUCLEOTIDE SEQUENCE</scope>
</reference>
<dbReference type="InterPro" id="IPR056834">
    <property type="entry name" value="ARM_TT21_C"/>
</dbReference>
<dbReference type="GO" id="GO:0005929">
    <property type="term" value="C:cilium"/>
    <property type="evidence" value="ECO:0007669"/>
    <property type="project" value="GOC"/>
</dbReference>
<dbReference type="AlphaFoldDB" id="A0A7R9KUI5"/>
<sequence>MIANAQLAEARGDIDAALTLLRDIRQEQGDHFVRSRELMAAMYLKHRKDRRLYAGCYREILDKKPTTQSFLMLGDAYMHILEPERAIEIYEQALKKNPKDWVLTRKVGQALIKTHFYEKAVTYYKAAIKTSGQNAFRYDLAHLLWRLKRFSESQAIITNALEISQSQSQDLQTLEWEVKLVNLLGQVQLNTDNKDTAIATLKRAHQTNQKLMRRLPVEQPDLLAEQKKFSISLCKQLGELISSHLRDNKQALNVYKEALNYDEANAEILMLMAKLEASNQNFDIAHNYCVAILKHAPHLDEPVLMMADLTFRQNDFDGALNHFTELLTRKPKTARRVGQLDLVPPVLEKAEKFSSRTQLDSGFHYSKGLYQWFTGDNNEALKSFNKARQDPEIGVTVTYHMIEICINPDNETIGGETFESMVQLSQTERDSYQSAALKTADSLLNDLKSKVFDELDFHIMCNFVLLAKRTKNEADLALNEFMKLLNDDRYRDNVAALLGVATAFMILKQTPKARNHLKRVAKNSWNFQEAEYLEKCWLLLSDIYIQSGKYDMAIELLKKVLLYNKSCMKAYEYLGYIMEKEQSYRDAAHNYEQAWKFTNCNNPNIGYKLAFNFMKAKRYVDAIDVCKEILTKYPEYPKVRKEILDKCRNSLKM</sequence>
<protein>
    <recommendedName>
        <fullName evidence="10">Tetratricopeptide repeat protein 21B</fullName>
    </recommendedName>
</protein>
<dbReference type="Pfam" id="PF25058">
    <property type="entry name" value="ARM_TT21"/>
    <property type="match status" value="1"/>
</dbReference>
<dbReference type="PROSITE" id="PS50005">
    <property type="entry name" value="TPR"/>
    <property type="match status" value="2"/>
</dbReference>
<dbReference type="GO" id="GO:0035721">
    <property type="term" value="P:intraciliary retrograde transport"/>
    <property type="evidence" value="ECO:0007669"/>
    <property type="project" value="TreeGrafter"/>
</dbReference>
<evidence type="ECO:0000313" key="8">
    <source>
        <dbReference type="EMBL" id="CAD7629694.1"/>
    </source>
</evidence>
<proteinExistence type="inferred from homology"/>
<dbReference type="EMBL" id="OC861779">
    <property type="protein sequence ID" value="CAD7629694.1"/>
    <property type="molecule type" value="Genomic_DNA"/>
</dbReference>
<dbReference type="Pfam" id="PF25068">
    <property type="entry name" value="ARM_TT21_4th"/>
    <property type="match status" value="1"/>
</dbReference>
<evidence type="ECO:0008006" key="10">
    <source>
        <dbReference type="Google" id="ProtNLM"/>
    </source>
</evidence>
<dbReference type="PANTHER" id="PTHR14699:SF0">
    <property type="entry name" value="TETRATRICOPEPTIDE REPEAT PROTEIN 21 HOMOLOG"/>
    <property type="match status" value="1"/>
</dbReference>
<organism evidence="8">
    <name type="scientific">Medioppia subpectinata</name>
    <dbReference type="NCBI Taxonomy" id="1979941"/>
    <lineage>
        <taxon>Eukaryota</taxon>
        <taxon>Metazoa</taxon>
        <taxon>Ecdysozoa</taxon>
        <taxon>Arthropoda</taxon>
        <taxon>Chelicerata</taxon>
        <taxon>Arachnida</taxon>
        <taxon>Acari</taxon>
        <taxon>Acariformes</taxon>
        <taxon>Sarcoptiformes</taxon>
        <taxon>Oribatida</taxon>
        <taxon>Brachypylina</taxon>
        <taxon>Oppioidea</taxon>
        <taxon>Oppiidae</taxon>
        <taxon>Medioppia</taxon>
    </lineage>
</organism>
<dbReference type="Gene3D" id="1.25.40.10">
    <property type="entry name" value="Tetratricopeptide repeat domain"/>
    <property type="match status" value="3"/>
</dbReference>
<dbReference type="OrthoDB" id="10259630at2759"/>
<feature type="repeat" description="TPR" evidence="4">
    <location>
        <begin position="534"/>
        <end position="567"/>
    </location>
</feature>
<gene>
    <name evidence="8" type="ORF">OSB1V03_LOCUS10109</name>
</gene>
<name>A0A7R9KUI5_9ACAR</name>
<dbReference type="InterPro" id="IPR011990">
    <property type="entry name" value="TPR-like_helical_dom_sf"/>
</dbReference>
<evidence type="ECO:0000256" key="1">
    <source>
        <dbReference type="ARBA" id="ARBA00010935"/>
    </source>
</evidence>
<feature type="domain" description="Tetratricopeptide repeat protein 21A/21B C-terminal ARM" evidence="5">
    <location>
        <begin position="439"/>
        <end position="648"/>
    </location>
</feature>
<dbReference type="GO" id="GO:0061512">
    <property type="term" value="P:protein localization to cilium"/>
    <property type="evidence" value="ECO:0007669"/>
    <property type="project" value="TreeGrafter"/>
</dbReference>
<evidence type="ECO:0000256" key="2">
    <source>
        <dbReference type="ARBA" id="ARBA00022737"/>
    </source>
</evidence>
<dbReference type="Pfam" id="PF25063">
    <property type="entry name" value="ARM_TT21_C"/>
    <property type="match status" value="1"/>
</dbReference>
<keyword evidence="2" id="KW-0677">Repeat</keyword>
<dbReference type="Pfam" id="PF25064">
    <property type="entry name" value="ARM_TT21_5th"/>
    <property type="match status" value="1"/>
</dbReference>
<keyword evidence="9" id="KW-1185">Reference proteome</keyword>
<feature type="domain" description="Tetratricopeptide repeat protein 21A/21B fourth ARM" evidence="7">
    <location>
        <begin position="103"/>
        <end position="259"/>
    </location>
</feature>
<feature type="domain" description="Tetratricopeptide repeat protein 21A/21B fifth ARM repeats" evidence="6">
    <location>
        <begin position="303"/>
        <end position="406"/>
    </location>
</feature>
<dbReference type="InterPro" id="IPR019734">
    <property type="entry name" value="TPR_rpt"/>
</dbReference>
<comment type="similarity">
    <text evidence="1">Belongs to the TTC21 family.</text>
</comment>
<evidence type="ECO:0000259" key="5">
    <source>
        <dbReference type="Pfam" id="PF25063"/>
    </source>
</evidence>
<dbReference type="InterPro" id="IPR056835">
    <property type="entry name" value="ARM_TT21_5th"/>
</dbReference>
<dbReference type="FunFam" id="1.25.40.10:FF:000377">
    <property type="entry name" value="Tetratricopeptide repeat domain 21B"/>
    <property type="match status" value="1"/>
</dbReference>
<feature type="repeat" description="TPR" evidence="4">
    <location>
        <begin position="67"/>
        <end position="100"/>
    </location>
</feature>
<dbReference type="PANTHER" id="PTHR14699">
    <property type="entry name" value="STI2 PROTEIN-RELATED"/>
    <property type="match status" value="1"/>
</dbReference>
<evidence type="ECO:0000256" key="4">
    <source>
        <dbReference type="PROSITE-ProRule" id="PRU00339"/>
    </source>
</evidence>
<dbReference type="InterPro" id="IPR040364">
    <property type="entry name" value="TTC21A/TTC21B"/>
</dbReference>
<evidence type="ECO:0000256" key="3">
    <source>
        <dbReference type="ARBA" id="ARBA00022803"/>
    </source>
</evidence>
<evidence type="ECO:0000259" key="7">
    <source>
        <dbReference type="Pfam" id="PF25068"/>
    </source>
</evidence>